<organism evidence="2 3">
    <name type="scientific">Mariniphaga anaerophila</name>
    <dbReference type="NCBI Taxonomy" id="1484053"/>
    <lineage>
        <taxon>Bacteria</taxon>
        <taxon>Pseudomonadati</taxon>
        <taxon>Bacteroidota</taxon>
        <taxon>Bacteroidia</taxon>
        <taxon>Marinilabiliales</taxon>
        <taxon>Prolixibacteraceae</taxon>
        <taxon>Mariniphaga</taxon>
    </lineage>
</organism>
<dbReference type="RefSeq" id="WP_072999014.1">
    <property type="nucleotide sequence ID" value="NZ_FQUM01000002.1"/>
</dbReference>
<keyword evidence="3" id="KW-1185">Reference proteome</keyword>
<feature type="transmembrane region" description="Helical" evidence="1">
    <location>
        <begin position="37"/>
        <end position="55"/>
    </location>
</feature>
<sequence>MKYPGFLLIVLLLSWEKTAQAQSPEFYPPTVPEPVENPVLYIILAVAIIAIYAIFRRLKNKRKK</sequence>
<keyword evidence="1" id="KW-0812">Transmembrane</keyword>
<protein>
    <submittedName>
        <fullName evidence="2">Uncharacterized protein</fullName>
    </submittedName>
</protein>
<dbReference type="AlphaFoldDB" id="A0A1M4VBG8"/>
<dbReference type="Proteomes" id="UP000184164">
    <property type="component" value="Unassembled WGS sequence"/>
</dbReference>
<proteinExistence type="predicted"/>
<evidence type="ECO:0000313" key="3">
    <source>
        <dbReference type="Proteomes" id="UP000184164"/>
    </source>
</evidence>
<keyword evidence="1" id="KW-1133">Transmembrane helix</keyword>
<keyword evidence="1" id="KW-0472">Membrane</keyword>
<dbReference type="EMBL" id="FQUM01000002">
    <property type="protein sequence ID" value="SHE66200.1"/>
    <property type="molecule type" value="Genomic_DNA"/>
</dbReference>
<gene>
    <name evidence="2" type="ORF">SAMN05444274_10249</name>
</gene>
<evidence type="ECO:0000256" key="1">
    <source>
        <dbReference type="SAM" id="Phobius"/>
    </source>
</evidence>
<name>A0A1M4VBG8_9BACT</name>
<accession>A0A1M4VBG8</accession>
<reference evidence="2 3" key="1">
    <citation type="submission" date="2016-11" db="EMBL/GenBank/DDBJ databases">
        <authorList>
            <person name="Jaros S."/>
            <person name="Januszkiewicz K."/>
            <person name="Wedrychowicz H."/>
        </authorList>
    </citation>
    <scope>NUCLEOTIDE SEQUENCE [LARGE SCALE GENOMIC DNA]</scope>
    <source>
        <strain evidence="2 3">DSM 26910</strain>
    </source>
</reference>
<evidence type="ECO:0000313" key="2">
    <source>
        <dbReference type="EMBL" id="SHE66200.1"/>
    </source>
</evidence>